<comment type="function">
    <text evidence="1">May be involved in the formation or repair of [Fe-S] clusters present in iron-sulfur proteins.</text>
</comment>
<dbReference type="RefSeq" id="WP_381613589.1">
    <property type="nucleotide sequence ID" value="NZ_JBHTEB010000001.1"/>
</dbReference>
<accession>A0ABW2WEA0</accession>
<name>A0ABW2WEA0_9ACTN</name>
<proteinExistence type="predicted"/>
<dbReference type="SUPFAM" id="SSF117916">
    <property type="entry name" value="Fe-S cluster assembly (FSCA) domain-like"/>
    <property type="match status" value="1"/>
</dbReference>
<dbReference type="Pfam" id="PF01106">
    <property type="entry name" value="NifU"/>
    <property type="match status" value="1"/>
</dbReference>
<comment type="caution">
    <text evidence="3">The sequence shown here is derived from an EMBL/GenBank/DDBJ whole genome shotgun (WGS) entry which is preliminary data.</text>
</comment>
<dbReference type="EMBL" id="JBHTEB010000001">
    <property type="protein sequence ID" value="MFD0317753.1"/>
    <property type="molecule type" value="Genomic_DNA"/>
</dbReference>
<gene>
    <name evidence="3" type="ORF">ACFQZ6_26755</name>
</gene>
<sequence>MIPLHPQRVPGEPEALRWIIPAGTLPCTGVPAGVPGPLAALLADGTLGRVVVEPGAVVTCLGAGRGWGTEVAPVRTALHAALADPGGWVAGGGGTDGARDDDVRLRGAVREVLAGAVGDFARSHGGGIELVGVDGGVVTVRLAGACHGCPAAWLTLHRRLERELRRRHPGLVGVREVGAR</sequence>
<dbReference type="Gene3D" id="3.30.300.130">
    <property type="entry name" value="Fe-S cluster assembly (FSCA)"/>
    <property type="match status" value="1"/>
</dbReference>
<organism evidence="3 4">
    <name type="scientific">Streptomyces flavalbus</name>
    <dbReference type="NCBI Taxonomy" id="2665155"/>
    <lineage>
        <taxon>Bacteria</taxon>
        <taxon>Bacillati</taxon>
        <taxon>Actinomycetota</taxon>
        <taxon>Actinomycetes</taxon>
        <taxon>Kitasatosporales</taxon>
        <taxon>Streptomycetaceae</taxon>
        <taxon>Streptomyces</taxon>
    </lineage>
</organism>
<feature type="domain" description="NIF system FeS cluster assembly NifU C-terminal" evidence="2">
    <location>
        <begin position="110"/>
        <end position="174"/>
    </location>
</feature>
<dbReference type="InterPro" id="IPR001075">
    <property type="entry name" value="NIF_FeS_clus_asmbl_NifU_C"/>
</dbReference>
<evidence type="ECO:0000259" key="2">
    <source>
        <dbReference type="Pfam" id="PF01106"/>
    </source>
</evidence>
<reference evidence="4" key="1">
    <citation type="journal article" date="2019" name="Int. J. Syst. Evol. Microbiol.">
        <title>The Global Catalogue of Microorganisms (GCM) 10K type strain sequencing project: providing services to taxonomists for standard genome sequencing and annotation.</title>
        <authorList>
            <consortium name="The Broad Institute Genomics Platform"/>
            <consortium name="The Broad Institute Genome Sequencing Center for Infectious Disease"/>
            <person name="Wu L."/>
            <person name="Ma J."/>
        </authorList>
    </citation>
    <scope>NUCLEOTIDE SEQUENCE [LARGE SCALE GENOMIC DNA]</scope>
    <source>
        <strain evidence="4">CGMCC 4.7400</strain>
    </source>
</reference>
<evidence type="ECO:0000313" key="3">
    <source>
        <dbReference type="EMBL" id="MFD0317753.1"/>
    </source>
</evidence>
<dbReference type="Proteomes" id="UP001597023">
    <property type="component" value="Unassembled WGS sequence"/>
</dbReference>
<protein>
    <submittedName>
        <fullName evidence="3">NifU family protein</fullName>
    </submittedName>
</protein>
<keyword evidence="4" id="KW-1185">Reference proteome</keyword>
<evidence type="ECO:0000313" key="4">
    <source>
        <dbReference type="Proteomes" id="UP001597023"/>
    </source>
</evidence>
<evidence type="ECO:0000256" key="1">
    <source>
        <dbReference type="ARBA" id="ARBA00049958"/>
    </source>
</evidence>
<dbReference type="InterPro" id="IPR034904">
    <property type="entry name" value="FSCA_dom_sf"/>
</dbReference>